<dbReference type="RefSeq" id="WP_145190259.1">
    <property type="nucleotide sequence ID" value="NZ_CP036290.1"/>
</dbReference>
<dbReference type="AlphaFoldDB" id="A0A518D3B6"/>
<evidence type="ECO:0000256" key="12">
    <source>
        <dbReference type="ARBA" id="ARBA00041185"/>
    </source>
</evidence>
<feature type="transmembrane region" description="Helical" evidence="16">
    <location>
        <begin position="330"/>
        <end position="349"/>
    </location>
</feature>
<keyword evidence="7 16" id="KW-1133">Transmembrane helix</keyword>
<sequence length="399" mass="43042">MKTVAAKPWQASLGSRRRLFDGVRWSRYPWGVLALAVLFLVLGATLVLSMSRVDELFQRDDVRFASHLKKVAMAAPFLLLGVLFSPRAGRKYAWTVYAGAIVLLLLVPLIGEERNNAKRWIPTPIRFDLQPSEFAKVALVIVLARVLHVRRMTKLSDWFVVAGLALLPMGLVMAQPDLGTALTMVPIAVGMAYLAGGSGRVIAGVVAVGLALGVSAWQFQWVQDYQLRRIDTWASTFEPSELIADKNGQSFHVYHARVCVGNGGMDGTGLGDGLASRAGYLPERESDSIFCVVAEEGGFALTSLFVALYVGLIVLLLRTAAAIRERFTRLVVGGVALYFAAHFFINTGVNLGLLPMTGLTLPLLSTGGSSMLATFAALGVALGFAAQQVPSLDEDAFKD</sequence>
<comment type="subcellular location">
    <subcellularLocation>
        <location evidence="1">Membrane</location>
        <topology evidence="1">Multi-pass membrane protein</topology>
    </subcellularLocation>
</comment>
<dbReference type="OrthoDB" id="9812661at2"/>
<dbReference type="GO" id="GO:0008360">
    <property type="term" value="P:regulation of cell shape"/>
    <property type="evidence" value="ECO:0007669"/>
    <property type="project" value="UniProtKB-KW"/>
</dbReference>
<dbReference type="GO" id="GO:0051301">
    <property type="term" value="P:cell division"/>
    <property type="evidence" value="ECO:0007669"/>
    <property type="project" value="InterPro"/>
</dbReference>
<evidence type="ECO:0000256" key="1">
    <source>
        <dbReference type="ARBA" id="ARBA00004141"/>
    </source>
</evidence>
<feature type="transmembrane region" description="Helical" evidence="16">
    <location>
        <begin position="201"/>
        <end position="219"/>
    </location>
</feature>
<evidence type="ECO:0000256" key="13">
    <source>
        <dbReference type="ARBA" id="ARBA00041418"/>
    </source>
</evidence>
<reference evidence="17 18" key="1">
    <citation type="submission" date="2019-02" db="EMBL/GenBank/DDBJ databases">
        <title>Deep-cultivation of Planctomycetes and their phenomic and genomic characterization uncovers novel biology.</title>
        <authorList>
            <person name="Wiegand S."/>
            <person name="Jogler M."/>
            <person name="Boedeker C."/>
            <person name="Pinto D."/>
            <person name="Vollmers J."/>
            <person name="Rivas-Marin E."/>
            <person name="Kohn T."/>
            <person name="Peeters S.H."/>
            <person name="Heuer A."/>
            <person name="Rast P."/>
            <person name="Oberbeckmann S."/>
            <person name="Bunk B."/>
            <person name="Jeske O."/>
            <person name="Meyerdierks A."/>
            <person name="Storesund J.E."/>
            <person name="Kallscheuer N."/>
            <person name="Luecker S."/>
            <person name="Lage O.M."/>
            <person name="Pohl T."/>
            <person name="Merkel B.J."/>
            <person name="Hornburger P."/>
            <person name="Mueller R.-W."/>
            <person name="Bruemmer F."/>
            <person name="Labrenz M."/>
            <person name="Spormann A.M."/>
            <person name="Op den Camp H."/>
            <person name="Overmann J."/>
            <person name="Amann R."/>
            <person name="Jetten M.S.M."/>
            <person name="Mascher T."/>
            <person name="Medema M.H."/>
            <person name="Devos D.P."/>
            <person name="Kaster A.-K."/>
            <person name="Ovreas L."/>
            <person name="Rohde M."/>
            <person name="Galperin M.Y."/>
            <person name="Jogler C."/>
        </authorList>
    </citation>
    <scope>NUCLEOTIDE SEQUENCE [LARGE SCALE GENOMIC DNA]</scope>
    <source>
        <strain evidence="17 18">Pla163</strain>
    </source>
</reference>
<dbReference type="GO" id="GO:0008955">
    <property type="term" value="F:peptidoglycan glycosyltransferase activity"/>
    <property type="evidence" value="ECO:0007669"/>
    <property type="project" value="UniProtKB-EC"/>
</dbReference>
<feature type="transmembrane region" description="Helical" evidence="16">
    <location>
        <begin position="298"/>
        <end position="318"/>
    </location>
</feature>
<feature type="transmembrane region" description="Helical" evidence="16">
    <location>
        <begin position="94"/>
        <end position="111"/>
    </location>
</feature>
<evidence type="ECO:0000256" key="4">
    <source>
        <dbReference type="ARBA" id="ARBA00022692"/>
    </source>
</evidence>
<keyword evidence="18" id="KW-1185">Reference proteome</keyword>
<evidence type="ECO:0000256" key="15">
    <source>
        <dbReference type="ARBA" id="ARBA00049902"/>
    </source>
</evidence>
<dbReference type="EC" id="2.4.99.28" evidence="14"/>
<evidence type="ECO:0000256" key="2">
    <source>
        <dbReference type="ARBA" id="ARBA00022676"/>
    </source>
</evidence>
<dbReference type="GO" id="GO:0009252">
    <property type="term" value="P:peptidoglycan biosynthetic process"/>
    <property type="evidence" value="ECO:0007669"/>
    <property type="project" value="UniProtKB-KW"/>
</dbReference>
<comment type="similarity">
    <text evidence="11">Belongs to the SEDS family. FtsW subfamily.</text>
</comment>
<keyword evidence="8 16" id="KW-0472">Membrane</keyword>
<evidence type="ECO:0000256" key="7">
    <source>
        <dbReference type="ARBA" id="ARBA00022989"/>
    </source>
</evidence>
<dbReference type="GO" id="GO:0032153">
    <property type="term" value="C:cell division site"/>
    <property type="evidence" value="ECO:0007669"/>
    <property type="project" value="TreeGrafter"/>
</dbReference>
<evidence type="ECO:0000313" key="18">
    <source>
        <dbReference type="Proteomes" id="UP000319342"/>
    </source>
</evidence>
<keyword evidence="4 16" id="KW-0812">Transmembrane</keyword>
<feature type="transmembrane region" description="Helical" evidence="16">
    <location>
        <begin position="155"/>
        <end position="172"/>
    </location>
</feature>
<feature type="transmembrane region" description="Helical" evidence="16">
    <location>
        <begin position="28"/>
        <end position="50"/>
    </location>
</feature>
<proteinExistence type="inferred from homology"/>
<dbReference type="GO" id="GO:0015648">
    <property type="term" value="F:lipid-linked peptidoglycan transporter activity"/>
    <property type="evidence" value="ECO:0007669"/>
    <property type="project" value="TreeGrafter"/>
</dbReference>
<organism evidence="17 18">
    <name type="scientific">Rohdeia mirabilis</name>
    <dbReference type="NCBI Taxonomy" id="2528008"/>
    <lineage>
        <taxon>Bacteria</taxon>
        <taxon>Pseudomonadati</taxon>
        <taxon>Planctomycetota</taxon>
        <taxon>Planctomycetia</taxon>
        <taxon>Planctomycetia incertae sedis</taxon>
        <taxon>Rohdeia</taxon>
    </lineage>
</organism>
<evidence type="ECO:0000256" key="10">
    <source>
        <dbReference type="ARBA" id="ARBA00033270"/>
    </source>
</evidence>
<dbReference type="EMBL" id="CP036290">
    <property type="protein sequence ID" value="QDU85945.1"/>
    <property type="molecule type" value="Genomic_DNA"/>
</dbReference>
<evidence type="ECO:0000256" key="3">
    <source>
        <dbReference type="ARBA" id="ARBA00022679"/>
    </source>
</evidence>
<keyword evidence="6" id="KW-0573">Peptidoglycan synthesis</keyword>
<dbReference type="PANTHER" id="PTHR30474">
    <property type="entry name" value="CELL CYCLE PROTEIN"/>
    <property type="match status" value="1"/>
</dbReference>
<feature type="transmembrane region" description="Helical" evidence="16">
    <location>
        <begin position="71"/>
        <end position="88"/>
    </location>
</feature>
<dbReference type="InterPro" id="IPR001182">
    <property type="entry name" value="FtsW/RodA"/>
</dbReference>
<dbReference type="GO" id="GO:0005886">
    <property type="term" value="C:plasma membrane"/>
    <property type="evidence" value="ECO:0007669"/>
    <property type="project" value="TreeGrafter"/>
</dbReference>
<evidence type="ECO:0000256" key="8">
    <source>
        <dbReference type="ARBA" id="ARBA00023136"/>
    </source>
</evidence>
<dbReference type="Proteomes" id="UP000319342">
    <property type="component" value="Chromosome"/>
</dbReference>
<keyword evidence="2" id="KW-0328">Glycosyltransferase</keyword>
<evidence type="ECO:0000256" key="16">
    <source>
        <dbReference type="SAM" id="Phobius"/>
    </source>
</evidence>
<dbReference type="PANTHER" id="PTHR30474:SF2">
    <property type="entry name" value="PEPTIDOGLYCAN GLYCOSYLTRANSFERASE FTSW-RELATED"/>
    <property type="match status" value="1"/>
</dbReference>
<evidence type="ECO:0000256" key="6">
    <source>
        <dbReference type="ARBA" id="ARBA00022984"/>
    </source>
</evidence>
<keyword evidence="3 17" id="KW-0808">Transferase</keyword>
<gene>
    <name evidence="17" type="primary">mrdB</name>
    <name evidence="17" type="ORF">Pla163_30920</name>
</gene>
<evidence type="ECO:0000256" key="11">
    <source>
        <dbReference type="ARBA" id="ARBA00038053"/>
    </source>
</evidence>
<evidence type="ECO:0000256" key="5">
    <source>
        <dbReference type="ARBA" id="ARBA00022960"/>
    </source>
</evidence>
<feature type="transmembrane region" description="Helical" evidence="16">
    <location>
        <begin position="178"/>
        <end position="194"/>
    </location>
</feature>
<feature type="transmembrane region" description="Helical" evidence="16">
    <location>
        <begin position="361"/>
        <end position="385"/>
    </location>
</feature>
<dbReference type="Pfam" id="PF01098">
    <property type="entry name" value="FTSW_RODA_SPOVE"/>
    <property type="match status" value="1"/>
</dbReference>
<comment type="catalytic activity">
    <reaction evidence="15">
        <text>[GlcNAc-(1-&gt;4)-Mur2Ac(oyl-L-Ala-gamma-D-Glu-L-Lys-D-Ala-D-Ala)](n)-di-trans,octa-cis-undecaprenyl diphosphate + beta-D-GlcNAc-(1-&gt;4)-Mur2Ac(oyl-L-Ala-gamma-D-Glu-L-Lys-D-Ala-D-Ala)-di-trans,octa-cis-undecaprenyl diphosphate = [GlcNAc-(1-&gt;4)-Mur2Ac(oyl-L-Ala-gamma-D-Glu-L-Lys-D-Ala-D-Ala)](n+1)-di-trans,octa-cis-undecaprenyl diphosphate + di-trans,octa-cis-undecaprenyl diphosphate + H(+)</text>
        <dbReference type="Rhea" id="RHEA:23708"/>
        <dbReference type="Rhea" id="RHEA-COMP:9602"/>
        <dbReference type="Rhea" id="RHEA-COMP:9603"/>
        <dbReference type="ChEBI" id="CHEBI:15378"/>
        <dbReference type="ChEBI" id="CHEBI:58405"/>
        <dbReference type="ChEBI" id="CHEBI:60033"/>
        <dbReference type="ChEBI" id="CHEBI:78435"/>
        <dbReference type="EC" id="2.4.99.28"/>
    </reaction>
</comment>
<protein>
    <recommendedName>
        <fullName evidence="12">Probable peptidoglycan glycosyltransferase FtsW</fullName>
        <ecNumber evidence="14">2.4.99.28</ecNumber>
    </recommendedName>
    <alternativeName>
        <fullName evidence="13">Cell division protein FtsW</fullName>
    </alternativeName>
    <alternativeName>
        <fullName evidence="10">Cell wall polymerase</fullName>
    </alternativeName>
    <alternativeName>
        <fullName evidence="9">Peptidoglycan polymerase</fullName>
    </alternativeName>
</protein>
<name>A0A518D3B6_9BACT</name>
<evidence type="ECO:0000256" key="14">
    <source>
        <dbReference type="ARBA" id="ARBA00044770"/>
    </source>
</evidence>
<keyword evidence="5" id="KW-0133">Cell shape</keyword>
<evidence type="ECO:0000313" key="17">
    <source>
        <dbReference type="EMBL" id="QDU85945.1"/>
    </source>
</evidence>
<accession>A0A518D3B6</accession>
<evidence type="ECO:0000256" key="9">
    <source>
        <dbReference type="ARBA" id="ARBA00032370"/>
    </source>
</evidence>